<dbReference type="InterPro" id="IPR032341">
    <property type="entry name" value="MITD1_C"/>
</dbReference>
<dbReference type="AlphaFoldDB" id="A0A7T8GW74"/>
<evidence type="ECO:0000259" key="1">
    <source>
        <dbReference type="Pfam" id="PF16565"/>
    </source>
</evidence>
<organism evidence="2 3">
    <name type="scientific">Caligus rogercresseyi</name>
    <name type="common">Sea louse</name>
    <dbReference type="NCBI Taxonomy" id="217165"/>
    <lineage>
        <taxon>Eukaryota</taxon>
        <taxon>Metazoa</taxon>
        <taxon>Ecdysozoa</taxon>
        <taxon>Arthropoda</taxon>
        <taxon>Crustacea</taxon>
        <taxon>Multicrustacea</taxon>
        <taxon>Hexanauplia</taxon>
        <taxon>Copepoda</taxon>
        <taxon>Siphonostomatoida</taxon>
        <taxon>Caligidae</taxon>
        <taxon>Caligus</taxon>
    </lineage>
</organism>
<feature type="domain" description="MITD1 C-terminal phospholipase D-like" evidence="1">
    <location>
        <begin position="2"/>
        <end position="103"/>
    </location>
</feature>
<keyword evidence="3" id="KW-1185">Reference proteome</keyword>
<gene>
    <name evidence="2" type="ORF">FKW44_019537</name>
</gene>
<sequence length="106" mass="12481">MLVKHSSDSLESIQLITRMYNDDTELQKSRFMEIKASLAQRGIEFYFVFSNTLHDREFYFDNGWLIKIGRGLDFYQSTQGQFQIGGMDLSMRPCMETTVDIFQCRI</sequence>
<name>A0A7T8GW74_CALRO</name>
<proteinExistence type="predicted"/>
<dbReference type="OrthoDB" id="19553at2759"/>
<accession>A0A7T8GW74</accession>
<dbReference type="Gene3D" id="3.30.870.30">
    <property type="entry name" value="MITD, C-terminal phospholipase D-like domain"/>
    <property type="match status" value="1"/>
</dbReference>
<dbReference type="Pfam" id="PF16565">
    <property type="entry name" value="MIT_C"/>
    <property type="match status" value="1"/>
</dbReference>
<dbReference type="Proteomes" id="UP000595437">
    <property type="component" value="Chromosome 14"/>
</dbReference>
<dbReference type="EMBL" id="CP045903">
    <property type="protein sequence ID" value="QQP38842.1"/>
    <property type="molecule type" value="Genomic_DNA"/>
</dbReference>
<evidence type="ECO:0000313" key="2">
    <source>
        <dbReference type="EMBL" id="QQP38842.1"/>
    </source>
</evidence>
<dbReference type="InterPro" id="IPR038113">
    <property type="entry name" value="MITD1_C_sf"/>
</dbReference>
<evidence type="ECO:0000313" key="3">
    <source>
        <dbReference type="Proteomes" id="UP000595437"/>
    </source>
</evidence>
<reference evidence="3" key="1">
    <citation type="submission" date="2021-01" db="EMBL/GenBank/DDBJ databases">
        <title>Caligus Genome Assembly.</title>
        <authorList>
            <person name="Gallardo-Escarate C."/>
        </authorList>
    </citation>
    <scope>NUCLEOTIDE SEQUENCE [LARGE SCALE GENOMIC DNA]</scope>
</reference>
<protein>
    <submittedName>
        <fullName evidence="2">MIT domain-containing protein 1</fullName>
    </submittedName>
</protein>